<dbReference type="STRING" id="406100.SAMN04488052_102212"/>
<organism evidence="2 3">
    <name type="scientific">Aquisalimonas asiatica</name>
    <dbReference type="NCBI Taxonomy" id="406100"/>
    <lineage>
        <taxon>Bacteria</taxon>
        <taxon>Pseudomonadati</taxon>
        <taxon>Pseudomonadota</taxon>
        <taxon>Gammaproteobacteria</taxon>
        <taxon>Chromatiales</taxon>
        <taxon>Ectothiorhodospiraceae</taxon>
        <taxon>Aquisalimonas</taxon>
    </lineage>
</organism>
<dbReference type="AlphaFoldDB" id="A0A1H8RRC6"/>
<dbReference type="OrthoDB" id="225238at2"/>
<proteinExistence type="predicted"/>
<dbReference type="RefSeq" id="WP_091640775.1">
    <property type="nucleotide sequence ID" value="NZ_FOEG01000002.1"/>
</dbReference>
<evidence type="ECO:0000313" key="3">
    <source>
        <dbReference type="Proteomes" id="UP000199657"/>
    </source>
</evidence>
<evidence type="ECO:0000313" key="2">
    <source>
        <dbReference type="EMBL" id="SEO69169.1"/>
    </source>
</evidence>
<dbReference type="PANTHER" id="PTHR30024">
    <property type="entry name" value="ALIPHATIC SULFONATES-BINDING PROTEIN-RELATED"/>
    <property type="match status" value="1"/>
</dbReference>
<dbReference type="Gene3D" id="3.40.190.10">
    <property type="entry name" value="Periplasmic binding protein-like II"/>
    <property type="match status" value="2"/>
</dbReference>
<reference evidence="2 3" key="1">
    <citation type="submission" date="2016-10" db="EMBL/GenBank/DDBJ databases">
        <authorList>
            <person name="de Groot N.N."/>
        </authorList>
    </citation>
    <scope>NUCLEOTIDE SEQUENCE [LARGE SCALE GENOMIC DNA]</scope>
    <source>
        <strain evidence="2 3">CGMCC 1.6291</strain>
    </source>
</reference>
<keyword evidence="3" id="KW-1185">Reference proteome</keyword>
<feature type="signal peptide" evidence="1">
    <location>
        <begin position="1"/>
        <end position="21"/>
    </location>
</feature>
<dbReference type="EMBL" id="FOEG01000002">
    <property type="protein sequence ID" value="SEO69169.1"/>
    <property type="molecule type" value="Genomic_DNA"/>
</dbReference>
<keyword evidence="1" id="KW-0732">Signal</keyword>
<name>A0A1H8RRC6_9GAMM</name>
<accession>A0A1H8RRC6</accession>
<dbReference type="Proteomes" id="UP000199657">
    <property type="component" value="Unassembled WGS sequence"/>
</dbReference>
<protein>
    <submittedName>
        <fullName evidence="2">Phosphonate transport system substrate-binding protein</fullName>
    </submittedName>
</protein>
<dbReference type="SUPFAM" id="SSF53850">
    <property type="entry name" value="Periplasmic binding protein-like II"/>
    <property type="match status" value="1"/>
</dbReference>
<dbReference type="PANTHER" id="PTHR30024:SF17">
    <property type="entry name" value="SOLUTE-BINDING PROTEIN FAMILY 3_N-TERMINAL DOMAIN-CONTAINING PROTEIN"/>
    <property type="match status" value="1"/>
</dbReference>
<dbReference type="Pfam" id="PF12974">
    <property type="entry name" value="Phosphonate-bd"/>
    <property type="match status" value="1"/>
</dbReference>
<sequence length="300" mass="32348">MRNVTALVAAAALTAPAFALASPAEDVADYCDSPLRLADTGIEGAEELRRAFAPFAEEFTELTGVEMEFFPLSDRTSAANALRYDSIDLVLAGPSEYVVMTAVSGNVSPAFGLERDGYGAYIVAHSDLGLNGIEDLEGKHLAFGSVGSTTNHITQGWMIEDAGLSLGDDVRYTHAGDARVQTFVNGDVDAAAVGYRDVDIIEEYDPDLEYDIIADSGTMPRDVFVARDALGEECIQAISDTAMAYEDALFQAFVQPAADEPDTDEGQERSKYLGAKFVDDITDEEYDMVREAYEVLGLEL</sequence>
<evidence type="ECO:0000256" key="1">
    <source>
        <dbReference type="SAM" id="SignalP"/>
    </source>
</evidence>
<feature type="chain" id="PRO_5011508782" evidence="1">
    <location>
        <begin position="22"/>
        <end position="300"/>
    </location>
</feature>
<gene>
    <name evidence="2" type="ORF">SAMN04488052_102212</name>
</gene>